<dbReference type="EMBL" id="GEFH01000032">
    <property type="protein sequence ID" value="JAP68549.1"/>
    <property type="molecule type" value="mRNA"/>
</dbReference>
<reference evidence="3" key="1">
    <citation type="journal article" date="2017" name="Ticks Tick Borne Dis.">
        <title>An insight into the sialome of Hyalomma excavatum.</title>
        <authorList>
            <person name="Ribeiro J.M."/>
            <person name="Slovak M."/>
            <person name="Francischetti I.M."/>
        </authorList>
    </citation>
    <scope>NUCLEOTIDE SEQUENCE</scope>
    <source>
        <strain evidence="3">Samish</strain>
        <tissue evidence="3">Salivary glands</tissue>
    </source>
</reference>
<accession>A0A131XNB3</accession>
<evidence type="ECO:0000256" key="2">
    <source>
        <dbReference type="SAM" id="SignalP"/>
    </source>
</evidence>
<sequence>MKVILLALLLISATEFARGSGSDSSATTPNCEDPHGDCKKNGTGSPREIWLANFSDHSCYRALTNSCSGIGFTKMSECLFWCISVD</sequence>
<evidence type="ECO:0000313" key="3">
    <source>
        <dbReference type="EMBL" id="JAP68549.1"/>
    </source>
</evidence>
<name>A0A131XNB3_9ACAR</name>
<protein>
    <submittedName>
        <fullName evidence="3">Putative secreted peptide</fullName>
    </submittedName>
</protein>
<evidence type="ECO:0000256" key="1">
    <source>
        <dbReference type="SAM" id="MobiDB-lite"/>
    </source>
</evidence>
<keyword evidence="2" id="KW-0732">Signal</keyword>
<feature type="chain" id="PRO_5007283945" evidence="2">
    <location>
        <begin position="20"/>
        <end position="86"/>
    </location>
</feature>
<feature type="region of interest" description="Disordered" evidence="1">
    <location>
        <begin position="17"/>
        <end position="43"/>
    </location>
</feature>
<feature type="compositionally biased region" description="Polar residues" evidence="1">
    <location>
        <begin position="21"/>
        <end position="30"/>
    </location>
</feature>
<organism evidence="3">
    <name type="scientific">Hyalomma excavatum</name>
    <dbReference type="NCBI Taxonomy" id="257692"/>
    <lineage>
        <taxon>Eukaryota</taxon>
        <taxon>Metazoa</taxon>
        <taxon>Ecdysozoa</taxon>
        <taxon>Arthropoda</taxon>
        <taxon>Chelicerata</taxon>
        <taxon>Arachnida</taxon>
        <taxon>Acari</taxon>
        <taxon>Parasitiformes</taxon>
        <taxon>Ixodida</taxon>
        <taxon>Ixodoidea</taxon>
        <taxon>Ixodidae</taxon>
        <taxon>Hyalomminae</taxon>
        <taxon>Hyalomma</taxon>
    </lineage>
</organism>
<dbReference type="AlphaFoldDB" id="A0A131XNB3"/>
<feature type="signal peptide" evidence="2">
    <location>
        <begin position="1"/>
        <end position="19"/>
    </location>
</feature>
<proteinExistence type="evidence at transcript level"/>